<proteinExistence type="predicted"/>
<keyword evidence="1" id="KW-0175">Coiled coil</keyword>
<reference evidence="2" key="1">
    <citation type="submission" date="2022-03" db="EMBL/GenBank/DDBJ databases">
        <authorList>
            <person name="Lindestad O."/>
        </authorList>
    </citation>
    <scope>NUCLEOTIDE SEQUENCE</scope>
</reference>
<name>A0A8S4QJQ6_9NEOP</name>
<dbReference type="Proteomes" id="UP000838756">
    <property type="component" value="Unassembled WGS sequence"/>
</dbReference>
<keyword evidence="3" id="KW-1185">Reference proteome</keyword>
<evidence type="ECO:0000256" key="1">
    <source>
        <dbReference type="SAM" id="Coils"/>
    </source>
</evidence>
<comment type="caution">
    <text evidence="2">The sequence shown here is derived from an EMBL/GenBank/DDBJ whole genome shotgun (WGS) entry which is preliminary data.</text>
</comment>
<sequence length="101" mass="11883">EVNQLRKQLTCCQKELEELKEKYRELDEECEICAEYLRERDEQCLKLKKEKRELENTLAELTDKLKYNNPNGSQVSKNSFAHASVNTDEEHEAVGPGYYNL</sequence>
<dbReference type="EMBL" id="CAKXAJ010008670">
    <property type="protein sequence ID" value="CAH2210921.1"/>
    <property type="molecule type" value="Genomic_DNA"/>
</dbReference>
<evidence type="ECO:0000313" key="2">
    <source>
        <dbReference type="EMBL" id="CAH2210921.1"/>
    </source>
</evidence>
<dbReference type="OrthoDB" id="21525at2759"/>
<protein>
    <submittedName>
        <fullName evidence="2">Jg4256 protein</fullName>
    </submittedName>
</protein>
<dbReference type="SUPFAM" id="SSF90257">
    <property type="entry name" value="Myosin rod fragments"/>
    <property type="match status" value="1"/>
</dbReference>
<accession>A0A8S4QJQ6</accession>
<evidence type="ECO:0000313" key="3">
    <source>
        <dbReference type="Proteomes" id="UP000838756"/>
    </source>
</evidence>
<dbReference type="AlphaFoldDB" id="A0A8S4QJQ6"/>
<feature type="non-terminal residue" evidence="2">
    <location>
        <position position="1"/>
    </location>
</feature>
<gene>
    <name evidence="2" type="primary">jg4256</name>
    <name evidence="2" type="ORF">PAEG_LOCUS2778</name>
</gene>
<organism evidence="2 3">
    <name type="scientific">Pararge aegeria aegeria</name>
    <dbReference type="NCBI Taxonomy" id="348720"/>
    <lineage>
        <taxon>Eukaryota</taxon>
        <taxon>Metazoa</taxon>
        <taxon>Ecdysozoa</taxon>
        <taxon>Arthropoda</taxon>
        <taxon>Hexapoda</taxon>
        <taxon>Insecta</taxon>
        <taxon>Pterygota</taxon>
        <taxon>Neoptera</taxon>
        <taxon>Endopterygota</taxon>
        <taxon>Lepidoptera</taxon>
        <taxon>Glossata</taxon>
        <taxon>Ditrysia</taxon>
        <taxon>Papilionoidea</taxon>
        <taxon>Nymphalidae</taxon>
        <taxon>Satyrinae</taxon>
        <taxon>Satyrini</taxon>
        <taxon>Parargina</taxon>
        <taxon>Pararge</taxon>
    </lineage>
</organism>
<feature type="coiled-coil region" evidence="1">
    <location>
        <begin position="2"/>
        <end position="64"/>
    </location>
</feature>